<evidence type="ECO:0000313" key="2">
    <source>
        <dbReference type="EMBL" id="MBB4141047.1"/>
    </source>
</evidence>
<protein>
    <submittedName>
        <fullName evidence="2">Uncharacterized protein</fullName>
    </submittedName>
</protein>
<sequence>MTTGYADGDRLHEAGSPRQHTRADPRIRRTSSRTGLKVERRVWRACGCTRRAIALTQLRMASTPSAACDAAPSRSNPSHNTSEWRAR</sequence>
<proteinExistence type="predicted"/>
<reference evidence="2 3" key="1">
    <citation type="submission" date="2020-08" db="EMBL/GenBank/DDBJ databases">
        <title>Sequencing the genomes of 1000 actinobacteria strains.</title>
        <authorList>
            <person name="Klenk H.-P."/>
        </authorList>
    </citation>
    <scope>NUCLEOTIDE SEQUENCE [LARGE SCALE GENOMIC DNA]</scope>
    <source>
        <strain evidence="2 3">DSM 19600</strain>
    </source>
</reference>
<keyword evidence="3" id="KW-1185">Reference proteome</keyword>
<dbReference type="EMBL" id="JACIFH010000001">
    <property type="protein sequence ID" value="MBB4141047.1"/>
    <property type="molecule type" value="Genomic_DNA"/>
</dbReference>
<feature type="region of interest" description="Disordered" evidence="1">
    <location>
        <begin position="1"/>
        <end position="35"/>
    </location>
</feature>
<feature type="compositionally biased region" description="Basic and acidic residues" evidence="1">
    <location>
        <begin position="7"/>
        <end position="27"/>
    </location>
</feature>
<evidence type="ECO:0000256" key="1">
    <source>
        <dbReference type="SAM" id="MobiDB-lite"/>
    </source>
</evidence>
<comment type="caution">
    <text evidence="2">The sequence shown here is derived from an EMBL/GenBank/DDBJ whole genome shotgun (WGS) entry which is preliminary data.</text>
</comment>
<dbReference type="Proteomes" id="UP000549113">
    <property type="component" value="Unassembled WGS sequence"/>
</dbReference>
<dbReference type="RefSeq" id="WP_183500575.1">
    <property type="nucleotide sequence ID" value="NZ_BAABCO010000004.1"/>
</dbReference>
<organism evidence="2 3">
    <name type="scientific">Microbacterium invictum</name>
    <dbReference type="NCBI Taxonomy" id="515415"/>
    <lineage>
        <taxon>Bacteria</taxon>
        <taxon>Bacillati</taxon>
        <taxon>Actinomycetota</taxon>
        <taxon>Actinomycetes</taxon>
        <taxon>Micrococcales</taxon>
        <taxon>Microbacteriaceae</taxon>
        <taxon>Microbacterium</taxon>
    </lineage>
</organism>
<feature type="region of interest" description="Disordered" evidence="1">
    <location>
        <begin position="63"/>
        <end position="87"/>
    </location>
</feature>
<evidence type="ECO:0000313" key="3">
    <source>
        <dbReference type="Proteomes" id="UP000549113"/>
    </source>
</evidence>
<dbReference type="AlphaFoldDB" id="A0AA40VNN0"/>
<gene>
    <name evidence="2" type="ORF">BKA10_002841</name>
</gene>
<accession>A0AA40VNN0</accession>
<name>A0AA40VNN0_9MICO</name>